<keyword evidence="4" id="KW-1185">Reference proteome</keyword>
<gene>
    <name evidence="3" type="ORF">DSM104329_04166</name>
</gene>
<protein>
    <submittedName>
        <fullName evidence="3">Uncharacterized protein</fullName>
    </submittedName>
</protein>
<feature type="region of interest" description="Disordered" evidence="1">
    <location>
        <begin position="249"/>
        <end position="286"/>
    </location>
</feature>
<evidence type="ECO:0000256" key="2">
    <source>
        <dbReference type="SAM" id="Phobius"/>
    </source>
</evidence>
<feature type="transmembrane region" description="Helical" evidence="2">
    <location>
        <begin position="215"/>
        <end position="234"/>
    </location>
</feature>
<dbReference type="KEGG" id="sbae:DSM104329_04166"/>
<organism evidence="3 4">
    <name type="scientific">Capillimicrobium parvum</name>
    <dbReference type="NCBI Taxonomy" id="2884022"/>
    <lineage>
        <taxon>Bacteria</taxon>
        <taxon>Bacillati</taxon>
        <taxon>Actinomycetota</taxon>
        <taxon>Thermoleophilia</taxon>
        <taxon>Solirubrobacterales</taxon>
        <taxon>Capillimicrobiaceae</taxon>
        <taxon>Capillimicrobium</taxon>
    </lineage>
</organism>
<evidence type="ECO:0000313" key="3">
    <source>
        <dbReference type="EMBL" id="UGS37745.1"/>
    </source>
</evidence>
<keyword evidence="2" id="KW-1133">Transmembrane helix</keyword>
<dbReference type="Proteomes" id="UP001162834">
    <property type="component" value="Chromosome"/>
</dbReference>
<dbReference type="AlphaFoldDB" id="A0A9E6Y092"/>
<keyword evidence="2" id="KW-0812">Transmembrane</keyword>
<name>A0A9E6Y092_9ACTN</name>
<sequence length="286" mass="30825">MEFALLLRALWSRKWLVTLGVLVALAAAILRVDHVSFAPPALKSRSLSYATARTQVIVDAPDSSLADLGTDLNPLIVRAGVYSRLLTSPDALRVIGREAGVNPGLIFAQGPFETNQPRAEQEPTAEQRSSQIVGETNSYRLQFESSPELPIITIFAQAPTTDEANRLATGAAQGLSAYVRQLQLARLVPAAQRVEIRQLGQPAARTVNSGVGMRMGVLIFFLVFVVWCAALLVISRLVSNWRAAGRIVEQGEGGWPGSPSGPGERPPAADGEEDRAGERREAEPVR</sequence>
<keyword evidence="2" id="KW-0472">Membrane</keyword>
<dbReference type="RefSeq" id="WP_259311790.1">
    <property type="nucleotide sequence ID" value="NZ_CP087164.1"/>
</dbReference>
<accession>A0A9E6Y092</accession>
<feature type="compositionally biased region" description="Low complexity" evidence="1">
    <location>
        <begin position="257"/>
        <end position="269"/>
    </location>
</feature>
<reference evidence="3" key="1">
    <citation type="journal article" date="2022" name="Int. J. Syst. Evol. Microbiol.">
        <title>Pseudomonas aegrilactucae sp. nov. and Pseudomonas morbosilactucae sp. nov., pathogens causing bacterial rot of lettuce in Japan.</title>
        <authorList>
            <person name="Sawada H."/>
            <person name="Fujikawa T."/>
            <person name="Satou M."/>
        </authorList>
    </citation>
    <scope>NUCLEOTIDE SEQUENCE</scope>
    <source>
        <strain evidence="3">0166_1</strain>
    </source>
</reference>
<evidence type="ECO:0000256" key="1">
    <source>
        <dbReference type="SAM" id="MobiDB-lite"/>
    </source>
</evidence>
<dbReference type="EMBL" id="CP087164">
    <property type="protein sequence ID" value="UGS37745.1"/>
    <property type="molecule type" value="Genomic_DNA"/>
</dbReference>
<evidence type="ECO:0000313" key="4">
    <source>
        <dbReference type="Proteomes" id="UP001162834"/>
    </source>
</evidence>
<feature type="compositionally biased region" description="Basic and acidic residues" evidence="1">
    <location>
        <begin position="274"/>
        <end position="286"/>
    </location>
</feature>
<proteinExistence type="predicted"/>